<keyword evidence="7 10" id="KW-0863">Zinc-finger</keyword>
<gene>
    <name evidence="12" type="ORF">g.25144</name>
</gene>
<evidence type="ECO:0000259" key="11">
    <source>
        <dbReference type="PROSITE" id="PS51081"/>
    </source>
</evidence>
<evidence type="ECO:0000313" key="12">
    <source>
        <dbReference type="EMBL" id="JAT34532.1"/>
    </source>
</evidence>
<dbReference type="GO" id="GO:0031624">
    <property type="term" value="F:ubiquitin conjugating enzyme binding"/>
    <property type="evidence" value="ECO:0007669"/>
    <property type="project" value="TreeGrafter"/>
</dbReference>
<keyword evidence="5" id="KW-0808">Transferase</keyword>
<dbReference type="EC" id="2.3.2.27" evidence="4"/>
<evidence type="ECO:0000256" key="1">
    <source>
        <dbReference type="ARBA" id="ARBA00000900"/>
    </source>
</evidence>
<dbReference type="GO" id="GO:0061630">
    <property type="term" value="F:ubiquitin protein ligase activity"/>
    <property type="evidence" value="ECO:0007669"/>
    <property type="project" value="UniProtKB-EC"/>
</dbReference>
<dbReference type="GO" id="GO:0008270">
    <property type="term" value="F:zinc ion binding"/>
    <property type="evidence" value="ECO:0007669"/>
    <property type="project" value="UniProtKB-KW"/>
</dbReference>
<dbReference type="PANTHER" id="PTHR45877">
    <property type="entry name" value="E3 UBIQUITIN-PROTEIN LIGASE SIAH2"/>
    <property type="match status" value="1"/>
</dbReference>
<evidence type="ECO:0000256" key="9">
    <source>
        <dbReference type="ARBA" id="ARBA00022833"/>
    </source>
</evidence>
<dbReference type="Gene3D" id="3.30.40.10">
    <property type="entry name" value="Zinc/RING finger domain, C3HC4 (zinc finger)"/>
    <property type="match status" value="1"/>
</dbReference>
<feature type="non-terminal residue" evidence="12">
    <location>
        <position position="178"/>
    </location>
</feature>
<organism evidence="12">
    <name type="scientific">Graphocephala atropunctata</name>
    <dbReference type="NCBI Taxonomy" id="36148"/>
    <lineage>
        <taxon>Eukaryota</taxon>
        <taxon>Metazoa</taxon>
        <taxon>Ecdysozoa</taxon>
        <taxon>Arthropoda</taxon>
        <taxon>Hexapoda</taxon>
        <taxon>Insecta</taxon>
        <taxon>Pterygota</taxon>
        <taxon>Neoptera</taxon>
        <taxon>Paraneoptera</taxon>
        <taxon>Hemiptera</taxon>
        <taxon>Auchenorrhyncha</taxon>
        <taxon>Membracoidea</taxon>
        <taxon>Cicadellidae</taxon>
        <taxon>Cicadellinae</taxon>
        <taxon>Cicadellini</taxon>
        <taxon>Graphocephala</taxon>
    </lineage>
</organism>
<dbReference type="GO" id="GO:0043161">
    <property type="term" value="P:proteasome-mediated ubiquitin-dependent protein catabolic process"/>
    <property type="evidence" value="ECO:0007669"/>
    <property type="project" value="TreeGrafter"/>
</dbReference>
<evidence type="ECO:0000256" key="8">
    <source>
        <dbReference type="ARBA" id="ARBA00022786"/>
    </source>
</evidence>
<accession>A0A1B6MF63</accession>
<dbReference type="PROSITE" id="PS51081">
    <property type="entry name" value="ZF_SIAH"/>
    <property type="match status" value="1"/>
</dbReference>
<evidence type="ECO:0000256" key="2">
    <source>
        <dbReference type="ARBA" id="ARBA00004906"/>
    </source>
</evidence>
<name>A0A1B6MF63_9HEMI</name>
<comment type="similarity">
    <text evidence="3">Belongs to the SINA (Seven in absentia) family.</text>
</comment>
<dbReference type="GO" id="GO:0016567">
    <property type="term" value="P:protein ubiquitination"/>
    <property type="evidence" value="ECO:0007669"/>
    <property type="project" value="UniProtKB-UniPathway"/>
</dbReference>
<keyword evidence="6" id="KW-0479">Metal-binding</keyword>
<dbReference type="SUPFAM" id="SSF49599">
    <property type="entry name" value="TRAF domain-like"/>
    <property type="match status" value="1"/>
</dbReference>
<dbReference type="InterPro" id="IPR013010">
    <property type="entry name" value="Znf_SIAH"/>
</dbReference>
<dbReference type="Pfam" id="PF21362">
    <property type="entry name" value="Sina_RING"/>
    <property type="match status" value="1"/>
</dbReference>
<proteinExistence type="inferred from homology"/>
<evidence type="ECO:0000256" key="3">
    <source>
        <dbReference type="ARBA" id="ARBA00009119"/>
    </source>
</evidence>
<comment type="catalytic activity">
    <reaction evidence="1">
        <text>S-ubiquitinyl-[E2 ubiquitin-conjugating enzyme]-L-cysteine + [acceptor protein]-L-lysine = [E2 ubiquitin-conjugating enzyme]-L-cysteine + N(6)-ubiquitinyl-[acceptor protein]-L-lysine.</text>
        <dbReference type="EC" id="2.3.2.27"/>
    </reaction>
</comment>
<keyword evidence="9" id="KW-0862">Zinc</keyword>
<comment type="pathway">
    <text evidence="2">Protein modification; protein ubiquitination.</text>
</comment>
<dbReference type="UniPathway" id="UPA00143"/>
<dbReference type="AlphaFoldDB" id="A0A1B6MF63"/>
<dbReference type="Pfam" id="PF21361">
    <property type="entry name" value="Sina_ZnF"/>
    <property type="match status" value="1"/>
</dbReference>
<dbReference type="PANTHER" id="PTHR45877:SF3">
    <property type="entry name" value="E3 UBIQUITIN-PROTEIN LIGASE"/>
    <property type="match status" value="1"/>
</dbReference>
<keyword evidence="8" id="KW-0833">Ubl conjugation pathway</keyword>
<dbReference type="EMBL" id="GEBQ01005445">
    <property type="protein sequence ID" value="JAT34532.1"/>
    <property type="molecule type" value="Transcribed_RNA"/>
</dbReference>
<evidence type="ECO:0000256" key="7">
    <source>
        <dbReference type="ARBA" id="ARBA00022771"/>
    </source>
</evidence>
<evidence type="ECO:0000256" key="5">
    <source>
        <dbReference type="ARBA" id="ARBA00022679"/>
    </source>
</evidence>
<evidence type="ECO:0000256" key="4">
    <source>
        <dbReference type="ARBA" id="ARBA00012483"/>
    </source>
</evidence>
<dbReference type="GO" id="GO:0005737">
    <property type="term" value="C:cytoplasm"/>
    <property type="evidence" value="ECO:0007669"/>
    <property type="project" value="TreeGrafter"/>
</dbReference>
<feature type="domain" description="SIAH-type" evidence="11">
    <location>
        <begin position="47"/>
        <end position="102"/>
    </location>
</feature>
<evidence type="ECO:0000256" key="10">
    <source>
        <dbReference type="PROSITE-ProRule" id="PRU00455"/>
    </source>
</evidence>
<evidence type="ECO:0000256" key="6">
    <source>
        <dbReference type="ARBA" id="ARBA00022723"/>
    </source>
</evidence>
<dbReference type="InterPro" id="IPR049548">
    <property type="entry name" value="Sina-like_RING"/>
</dbReference>
<dbReference type="InterPro" id="IPR004162">
    <property type="entry name" value="SINA-like_animal"/>
</dbReference>
<dbReference type="InterPro" id="IPR013083">
    <property type="entry name" value="Znf_RING/FYVE/PHD"/>
</dbReference>
<sequence>MLDVSHRQCKNGHGICSACVTKLTICPTCQESFVQCKPTLTNQLLERLPRLCPFADRGCPEMLLVKGHEQFCEFRLTECKMVCCKWEGSVKDLLAHLNEKHDQFLSENQTTFPQGRVYINLIKTKDFNSYSPIQFKNKIFWKHCYRNHTTKSMSHTFYYLPVRKPTHQYYFIVTFQKD</sequence>
<reference evidence="12" key="1">
    <citation type="submission" date="2015-11" db="EMBL/GenBank/DDBJ databases">
        <title>De novo transcriptome assembly of four potential Pierce s Disease insect vectors from Arizona vineyards.</title>
        <authorList>
            <person name="Tassone E.E."/>
        </authorList>
    </citation>
    <scope>NUCLEOTIDE SEQUENCE</scope>
</reference>
<protein>
    <recommendedName>
        <fullName evidence="4">RING-type E3 ubiquitin transferase</fullName>
        <ecNumber evidence="4">2.3.2.27</ecNumber>
    </recommendedName>
</protein>